<evidence type="ECO:0000256" key="14">
    <source>
        <dbReference type="RuleBase" id="RU000394"/>
    </source>
</evidence>
<feature type="compositionally biased region" description="Polar residues" evidence="16">
    <location>
        <begin position="811"/>
        <end position="820"/>
    </location>
</feature>
<keyword evidence="8" id="KW-0969">Cilium</keyword>
<reference evidence="18" key="1">
    <citation type="submission" date="2025-08" db="UniProtKB">
        <authorList>
            <consortium name="Ensembl"/>
        </authorList>
    </citation>
    <scope>IDENTIFICATION</scope>
</reference>
<dbReference type="PROSITE" id="PS50067">
    <property type="entry name" value="KINESIN_MOTOR_2"/>
    <property type="match status" value="1"/>
</dbReference>
<dbReference type="GO" id="GO:0003777">
    <property type="term" value="F:microtubule motor activity"/>
    <property type="evidence" value="ECO:0007669"/>
    <property type="project" value="InterPro"/>
</dbReference>
<evidence type="ECO:0000256" key="7">
    <source>
        <dbReference type="ARBA" id="ARBA00023054"/>
    </source>
</evidence>
<feature type="domain" description="Kinesin motor" evidence="17">
    <location>
        <begin position="9"/>
        <end position="344"/>
    </location>
</feature>
<evidence type="ECO:0000259" key="17">
    <source>
        <dbReference type="PROSITE" id="PS50067"/>
    </source>
</evidence>
<evidence type="ECO:0000256" key="2">
    <source>
        <dbReference type="ARBA" id="ARBA00004245"/>
    </source>
</evidence>
<dbReference type="InterPro" id="IPR027417">
    <property type="entry name" value="P-loop_NTPase"/>
</dbReference>
<accession>A0A8C2JRD4</accession>
<evidence type="ECO:0000256" key="13">
    <source>
        <dbReference type="PROSITE-ProRule" id="PRU00283"/>
    </source>
</evidence>
<dbReference type="PRINTS" id="PR00380">
    <property type="entry name" value="KINESINHEAVY"/>
</dbReference>
<evidence type="ECO:0000256" key="8">
    <source>
        <dbReference type="ARBA" id="ARBA00023069"/>
    </source>
</evidence>
<dbReference type="InterPro" id="IPR019821">
    <property type="entry name" value="Kinesin_motor_CS"/>
</dbReference>
<feature type="region of interest" description="Disordered" evidence="16">
    <location>
        <begin position="623"/>
        <end position="673"/>
    </location>
</feature>
<dbReference type="GO" id="GO:0005524">
    <property type="term" value="F:ATP binding"/>
    <property type="evidence" value="ECO:0007669"/>
    <property type="project" value="UniProtKB-UniRule"/>
</dbReference>
<feature type="region of interest" description="Disordered" evidence="16">
    <location>
        <begin position="467"/>
        <end position="496"/>
    </location>
</feature>
<dbReference type="GO" id="GO:0008017">
    <property type="term" value="F:microtubule binding"/>
    <property type="evidence" value="ECO:0007669"/>
    <property type="project" value="InterPro"/>
</dbReference>
<keyword evidence="3" id="KW-0963">Cytoplasm</keyword>
<evidence type="ECO:0000256" key="10">
    <source>
        <dbReference type="ARBA" id="ARBA00023212"/>
    </source>
</evidence>
<comment type="function">
    <text evidence="12">Plus end-directed microtubule-dependent motor protein that regulates the length of motile cilia by mediating depolymerization of microtubules at ciliary tips.</text>
</comment>
<feature type="compositionally biased region" description="Polar residues" evidence="16">
    <location>
        <begin position="763"/>
        <end position="782"/>
    </location>
</feature>
<dbReference type="AlphaFoldDB" id="A0A8C2JRD4"/>
<evidence type="ECO:0000256" key="4">
    <source>
        <dbReference type="ARBA" id="ARBA00022701"/>
    </source>
</evidence>
<dbReference type="SMART" id="SM00129">
    <property type="entry name" value="KISc"/>
    <property type="match status" value="1"/>
</dbReference>
<feature type="coiled-coil region" evidence="15">
    <location>
        <begin position="359"/>
        <end position="424"/>
    </location>
</feature>
<organism evidence="18 19">
    <name type="scientific">Cyprinus carpio</name>
    <name type="common">Common carp</name>
    <dbReference type="NCBI Taxonomy" id="7962"/>
    <lineage>
        <taxon>Eukaryota</taxon>
        <taxon>Metazoa</taxon>
        <taxon>Chordata</taxon>
        <taxon>Craniata</taxon>
        <taxon>Vertebrata</taxon>
        <taxon>Euteleostomi</taxon>
        <taxon>Actinopterygii</taxon>
        <taxon>Neopterygii</taxon>
        <taxon>Teleostei</taxon>
        <taxon>Ostariophysi</taxon>
        <taxon>Cypriniformes</taxon>
        <taxon>Cyprinidae</taxon>
        <taxon>Cyprininae</taxon>
        <taxon>Cyprinus</taxon>
    </lineage>
</organism>
<keyword evidence="6 13" id="KW-0067">ATP-binding</keyword>
<name>A0A8C2JRD4_CYPCA</name>
<evidence type="ECO:0000256" key="5">
    <source>
        <dbReference type="ARBA" id="ARBA00022741"/>
    </source>
</evidence>
<comment type="subcellular location">
    <subcellularLocation>
        <location evidence="1">Cell projection</location>
        <location evidence="1">Cilium</location>
    </subcellularLocation>
    <subcellularLocation>
        <location evidence="2">Cytoplasm</location>
        <location evidence="2">Cytoskeleton</location>
    </subcellularLocation>
</comment>
<feature type="binding site" evidence="13">
    <location>
        <begin position="102"/>
        <end position="109"/>
    </location>
    <ligand>
        <name>ATP</name>
        <dbReference type="ChEBI" id="CHEBI:30616"/>
    </ligand>
</feature>
<evidence type="ECO:0000313" key="18">
    <source>
        <dbReference type="Ensembl" id="ENSCCRP00020096976.1"/>
    </source>
</evidence>
<evidence type="ECO:0000256" key="15">
    <source>
        <dbReference type="SAM" id="Coils"/>
    </source>
</evidence>
<dbReference type="FunFam" id="3.40.850.10:FF:000037">
    <property type="entry name" value="kinesin-like protein KIF19"/>
    <property type="match status" value="1"/>
</dbReference>
<evidence type="ECO:0000256" key="3">
    <source>
        <dbReference type="ARBA" id="ARBA00022490"/>
    </source>
</evidence>
<keyword evidence="4 14" id="KW-0493">Microtubule</keyword>
<keyword evidence="10" id="KW-0206">Cytoskeleton</keyword>
<feature type="compositionally biased region" description="Basic and acidic residues" evidence="16">
    <location>
        <begin position="467"/>
        <end position="486"/>
    </location>
</feature>
<proteinExistence type="inferred from homology"/>
<dbReference type="GO" id="GO:0005874">
    <property type="term" value="C:microtubule"/>
    <property type="evidence" value="ECO:0007669"/>
    <property type="project" value="UniProtKB-KW"/>
</dbReference>
<dbReference type="CDD" id="cd01370">
    <property type="entry name" value="KISc_KIP3_like"/>
    <property type="match status" value="1"/>
</dbReference>
<evidence type="ECO:0000256" key="1">
    <source>
        <dbReference type="ARBA" id="ARBA00004138"/>
    </source>
</evidence>
<dbReference type="PROSITE" id="PS00411">
    <property type="entry name" value="KINESIN_MOTOR_1"/>
    <property type="match status" value="1"/>
</dbReference>
<dbReference type="Pfam" id="PF00225">
    <property type="entry name" value="Kinesin"/>
    <property type="match status" value="1"/>
</dbReference>
<feature type="region of interest" description="Disordered" evidence="16">
    <location>
        <begin position="754"/>
        <end position="820"/>
    </location>
</feature>
<dbReference type="PANTHER" id="PTHR47968:SF13">
    <property type="entry name" value="KINESIN-LIKE PROTEIN KIF19 ISOFORM X1"/>
    <property type="match status" value="1"/>
</dbReference>
<dbReference type="PANTHER" id="PTHR47968">
    <property type="entry name" value="CENTROMERE PROTEIN E"/>
    <property type="match status" value="1"/>
</dbReference>
<dbReference type="GO" id="GO:0048731">
    <property type="term" value="P:system development"/>
    <property type="evidence" value="ECO:0007669"/>
    <property type="project" value="UniProtKB-ARBA"/>
</dbReference>
<evidence type="ECO:0000256" key="12">
    <source>
        <dbReference type="ARBA" id="ARBA00055376"/>
    </source>
</evidence>
<evidence type="ECO:0000256" key="6">
    <source>
        <dbReference type="ARBA" id="ARBA00022840"/>
    </source>
</evidence>
<keyword evidence="7 15" id="KW-0175">Coiled coil</keyword>
<evidence type="ECO:0000313" key="19">
    <source>
        <dbReference type="Proteomes" id="UP000694701"/>
    </source>
</evidence>
<protein>
    <recommendedName>
        <fullName evidence="14">Kinesin-like protein</fullName>
    </recommendedName>
</protein>
<dbReference type="Proteomes" id="UP000694701">
    <property type="component" value="Unplaced"/>
</dbReference>
<evidence type="ECO:0000256" key="11">
    <source>
        <dbReference type="ARBA" id="ARBA00023273"/>
    </source>
</evidence>
<dbReference type="Gene3D" id="3.40.850.10">
    <property type="entry name" value="Kinesin motor domain"/>
    <property type="match status" value="1"/>
</dbReference>
<dbReference type="SUPFAM" id="SSF52540">
    <property type="entry name" value="P-loop containing nucleoside triphosphate hydrolases"/>
    <property type="match status" value="1"/>
</dbReference>
<keyword evidence="5 13" id="KW-0547">Nucleotide-binding</keyword>
<dbReference type="GO" id="GO:0007018">
    <property type="term" value="P:microtubule-based movement"/>
    <property type="evidence" value="ECO:0007669"/>
    <property type="project" value="InterPro"/>
</dbReference>
<dbReference type="GO" id="GO:0005929">
    <property type="term" value="C:cilium"/>
    <property type="evidence" value="ECO:0007669"/>
    <property type="project" value="UniProtKB-SubCell"/>
</dbReference>
<feature type="coiled-coil region" evidence="15">
    <location>
        <begin position="507"/>
        <end position="541"/>
    </location>
</feature>
<dbReference type="InterPro" id="IPR001752">
    <property type="entry name" value="Kinesin_motor_dom"/>
</dbReference>
<sequence length="820" mass="93868">YMHYFFFIVFQVALRIRPLSDAELEEGATIIAHKVDDQMVVLMDPMEDPDDILRAHRSREKTYMFDVAFDYSATQDEVYRSTTKGLIEGLISGYNATVFAYGPTGCGKTYTMLGTDREPGIYVRTLNDLFKAIEETSDDMQYSVSMSYLEIYNEMIRDLLNPSSGFLDLREDSKGEIQVTGITEVSTINAREVMELLMKGNKQRTQEPTAANQTSSRSHAVLQVGVRQQSRCRDILQEVRFARLFMIDLAGSERASQTQNRGQRLKEGAHINRSLLALGNCINALSEKNGNKYVNYRDSKLTRLLKDSLGGNSRTVMIAHISPASLAFEDSRNTLTYADRAKSIRTRVKRNLLNVSYHIAQYTSIISDLRSEIQRLKKKIADQASRPLNPDRTDIRHVQAEVQAHSTRAEMDQLREQLIDAFRQQMDIRKRLMELDNSNMEIQIDTSKHLLTIADWEQERFRRRKKWQGERRKESFNKDESEKDSDSPESLSDSTEIQEVAIARENLVTLMAEQKKIQKQKAGLEQRLAELREKARRLEELLPRRVSSEEQREVLCLLCKVHELEIENAEMQSSALLKDNVIRQKNVVVQRFEQHRHLCHEIIQQQRKFIDGESFTGIRNGTEISTRDESGQTVADGSLPKITLPSRGRDPLQEMDSDQESVHTLGSDNREGRTKLRRHTLPPILPEPDGLQILRGVQNIAVKAARRRSKVLEVDALRLPPPPSPLDPKKHKSNLSLIEARPKGLVLWRGRQPSPELRHATSDDNLSSSTGEGPAPNSTWTRPRNRQAVKNLAPREQDFDGRRRKRRSRSFEVTGQAVSF</sequence>
<comment type="similarity">
    <text evidence="13 14">Belongs to the TRAFAC class myosin-kinesin ATPase superfamily. Kinesin family.</text>
</comment>
<keyword evidence="11" id="KW-0966">Cell projection</keyword>
<dbReference type="InterPro" id="IPR027640">
    <property type="entry name" value="Kinesin-like_fam"/>
</dbReference>
<dbReference type="Ensembl" id="ENSCCRT00020106029.1">
    <property type="protein sequence ID" value="ENSCCRP00020096976.1"/>
    <property type="gene ID" value="ENSCCRG00020044634.1"/>
</dbReference>
<keyword evidence="9 13" id="KW-0505">Motor protein</keyword>
<dbReference type="InterPro" id="IPR036961">
    <property type="entry name" value="Kinesin_motor_dom_sf"/>
</dbReference>
<evidence type="ECO:0000256" key="9">
    <source>
        <dbReference type="ARBA" id="ARBA00023175"/>
    </source>
</evidence>
<evidence type="ECO:0000256" key="16">
    <source>
        <dbReference type="SAM" id="MobiDB-lite"/>
    </source>
</evidence>